<evidence type="ECO:0000313" key="2">
    <source>
        <dbReference type="Proteomes" id="UP000796880"/>
    </source>
</evidence>
<dbReference type="Proteomes" id="UP000796880">
    <property type="component" value="Unassembled WGS sequence"/>
</dbReference>
<accession>A0A8K0GZY8</accession>
<gene>
    <name evidence="1" type="ORF">FNV43_RR17062</name>
</gene>
<comment type="caution">
    <text evidence="1">The sequence shown here is derived from an EMBL/GenBank/DDBJ whole genome shotgun (WGS) entry which is preliminary data.</text>
</comment>
<dbReference type="AlphaFoldDB" id="A0A8K0GZY8"/>
<sequence>MTINNLVQPVVATVGQVMQNQQPHQPQGHEVRNEGNSILIYEKFRRLKPPSFQGCKRSKVPKAILRIHDRGRICEEGSRVVSHYSFLKTMTIITTSKREGKTYNRKEILRMETITIGRVTLGPEAIMVNPGCVASASNSRLSPFEPASFNYSFGTTVDIPIDSVTQALCNLCKSGECPESLANYEVVKPRVAAVEHISQICLGALDATYSKVNIPEMDKSRYRTRKGEIATNVLGCSSFLLIFDAYDIFHATGSVEGWRGRSFPLFDRFSNIVGRDRATGSGVQNVR</sequence>
<dbReference type="EMBL" id="VOIH02000007">
    <property type="protein sequence ID" value="KAF3443141.1"/>
    <property type="molecule type" value="Genomic_DNA"/>
</dbReference>
<proteinExistence type="predicted"/>
<reference evidence="1" key="1">
    <citation type="submission" date="2020-03" db="EMBL/GenBank/DDBJ databases">
        <title>A high-quality chromosome-level genome assembly of a woody plant with both climbing and erect habits, Rhamnella rubrinervis.</title>
        <authorList>
            <person name="Lu Z."/>
            <person name="Yang Y."/>
            <person name="Zhu X."/>
            <person name="Sun Y."/>
        </authorList>
    </citation>
    <scope>NUCLEOTIDE SEQUENCE</scope>
    <source>
        <strain evidence="1">BYM</strain>
        <tissue evidence="1">Leaf</tissue>
    </source>
</reference>
<evidence type="ECO:0000313" key="1">
    <source>
        <dbReference type="EMBL" id="KAF3443141.1"/>
    </source>
</evidence>
<keyword evidence="2" id="KW-1185">Reference proteome</keyword>
<organism evidence="1 2">
    <name type="scientific">Rhamnella rubrinervis</name>
    <dbReference type="NCBI Taxonomy" id="2594499"/>
    <lineage>
        <taxon>Eukaryota</taxon>
        <taxon>Viridiplantae</taxon>
        <taxon>Streptophyta</taxon>
        <taxon>Embryophyta</taxon>
        <taxon>Tracheophyta</taxon>
        <taxon>Spermatophyta</taxon>
        <taxon>Magnoliopsida</taxon>
        <taxon>eudicotyledons</taxon>
        <taxon>Gunneridae</taxon>
        <taxon>Pentapetalae</taxon>
        <taxon>rosids</taxon>
        <taxon>fabids</taxon>
        <taxon>Rosales</taxon>
        <taxon>Rhamnaceae</taxon>
        <taxon>rhamnoid group</taxon>
        <taxon>Rhamneae</taxon>
        <taxon>Rhamnella</taxon>
    </lineage>
</organism>
<dbReference type="OrthoDB" id="1436841at2759"/>
<name>A0A8K0GZY8_9ROSA</name>
<protein>
    <submittedName>
        <fullName evidence="1">Uncharacterized protein</fullName>
    </submittedName>
</protein>